<dbReference type="RefSeq" id="WP_125120131.1">
    <property type="nucleotide sequence ID" value="NZ_AP019309.1"/>
</dbReference>
<dbReference type="InterPro" id="IPR052378">
    <property type="entry name" value="NosR_regulator"/>
</dbReference>
<evidence type="ECO:0000256" key="6">
    <source>
        <dbReference type="ARBA" id="ARBA00023136"/>
    </source>
</evidence>
<dbReference type="GO" id="GO:0005886">
    <property type="term" value="C:plasma membrane"/>
    <property type="evidence" value="ECO:0007669"/>
    <property type="project" value="UniProtKB-SubCell"/>
</dbReference>
<sequence length="516" mass="56211">MNKNKIHPMTIIRHVIQLIAFLLIPGLFASTLNALKSLMTMIVTGTFSLSSFVTIIVLLCITMIPTLLFGRFFCGFFCSFGAMQDLLWEISKRILKIRKKLPQRVDEGLKYVKWIVLLGLVVIWILQIDYANNPWTVFAKYTSLSGWKDGSSFQTWGGFTLIAIMIGSLLSERVFCRFLCPLGAIYSLLAGARFFKFVKPHEQCGKCHLCSNQCAMQIDLSDDYVTSGECIECMRCIESCPRHNIQAQPDKRVMTAASVTAIAGLYYVGTVLPTNTSTITTTQVSTKSYTNGTYTGSGQGFRGTTTVKVVVKNHKIASITVTSYQDDEQYFSQAKSSIIPAVISSQSTDVSTVSGATYSSKGLIEAIENALSNKSNSSSNTDASSNDSSDASTSSKDSSTNDSSDFLDFKNLKDGTYTGSGTGLRGTTSVKVVVKNKKVQSITVTSYEDDQQYFEAAKSTVINNIIKAQSLDVDGVSGATFSSNSIKEAVAKALSITYTNPNSSMSDGGEHHHGFH</sequence>
<proteinExistence type="predicted"/>
<feature type="transmembrane region" description="Helical" evidence="8">
    <location>
        <begin position="15"/>
        <end position="35"/>
    </location>
</feature>
<dbReference type="PANTHER" id="PTHR30224">
    <property type="entry name" value="ELECTRON TRANSPORT PROTEIN"/>
    <property type="match status" value="1"/>
</dbReference>
<gene>
    <name evidence="10" type="ORF">SG0102_23400</name>
</gene>
<dbReference type="InParanoid" id="A0A3G9JA06"/>
<keyword evidence="5" id="KW-0411">Iron-sulfur</keyword>
<evidence type="ECO:0000256" key="3">
    <source>
        <dbReference type="ARBA" id="ARBA00022723"/>
    </source>
</evidence>
<organism evidence="10 11">
    <name type="scientific">Intestinibaculum porci</name>
    <dbReference type="NCBI Taxonomy" id="2487118"/>
    <lineage>
        <taxon>Bacteria</taxon>
        <taxon>Bacillati</taxon>
        <taxon>Bacillota</taxon>
        <taxon>Erysipelotrichia</taxon>
        <taxon>Erysipelotrichales</taxon>
        <taxon>Erysipelotrichaceae</taxon>
        <taxon>Intestinibaculum</taxon>
    </lineage>
</organism>
<reference evidence="10 11" key="1">
    <citation type="submission" date="2018-11" db="EMBL/GenBank/DDBJ databases">
        <title>Novel Erysipelotrichaceae bacterium isolated from small intestine of a swine.</title>
        <authorList>
            <person name="Kim J.S."/>
            <person name="Choe H."/>
            <person name="Lee Y.R."/>
            <person name="Kim K.M."/>
            <person name="Park D.S."/>
        </authorList>
    </citation>
    <scope>NUCLEOTIDE SEQUENCE [LARGE SCALE GENOMIC DNA]</scope>
    <source>
        <strain evidence="10 11">SG0102</strain>
    </source>
</reference>
<dbReference type="SMART" id="SM00900">
    <property type="entry name" value="FMN_bind"/>
    <property type="match status" value="2"/>
</dbReference>
<keyword evidence="6 8" id="KW-0472">Membrane</keyword>
<dbReference type="OrthoDB" id="9806398at2"/>
<feature type="transmembrane region" description="Helical" evidence="8">
    <location>
        <begin position="151"/>
        <end position="171"/>
    </location>
</feature>
<dbReference type="SUPFAM" id="SSF54862">
    <property type="entry name" value="4Fe-4S ferredoxins"/>
    <property type="match status" value="1"/>
</dbReference>
<dbReference type="GO" id="GO:0051536">
    <property type="term" value="F:iron-sulfur cluster binding"/>
    <property type="evidence" value="ECO:0007669"/>
    <property type="project" value="UniProtKB-KW"/>
</dbReference>
<accession>A0A3G9JA06</accession>
<evidence type="ECO:0000256" key="2">
    <source>
        <dbReference type="ARBA" id="ARBA00022475"/>
    </source>
</evidence>
<keyword evidence="3" id="KW-0479">Metal-binding</keyword>
<evidence type="ECO:0000256" key="1">
    <source>
        <dbReference type="ARBA" id="ARBA00004236"/>
    </source>
</evidence>
<dbReference type="Pfam" id="PF04205">
    <property type="entry name" value="FMN_bind"/>
    <property type="match status" value="2"/>
</dbReference>
<keyword evidence="8" id="KW-1133">Transmembrane helix</keyword>
<protein>
    <recommendedName>
        <fullName evidence="9">4Fe-4S ferredoxin-type domain-containing protein</fullName>
    </recommendedName>
</protein>
<dbReference type="EMBL" id="AP019309">
    <property type="protein sequence ID" value="BBH27406.1"/>
    <property type="molecule type" value="Genomic_DNA"/>
</dbReference>
<feature type="transmembrane region" description="Helical" evidence="8">
    <location>
        <begin position="42"/>
        <end position="64"/>
    </location>
</feature>
<keyword evidence="4" id="KW-0408">Iron</keyword>
<dbReference type="InterPro" id="IPR017900">
    <property type="entry name" value="4Fe4S_Fe_S_CS"/>
</dbReference>
<keyword evidence="11" id="KW-1185">Reference proteome</keyword>
<dbReference type="Pfam" id="PF12801">
    <property type="entry name" value="Fer4_5"/>
    <property type="match status" value="2"/>
</dbReference>
<dbReference type="Proteomes" id="UP000268059">
    <property type="component" value="Chromosome"/>
</dbReference>
<dbReference type="PROSITE" id="PS51379">
    <property type="entry name" value="4FE4S_FER_2"/>
    <property type="match status" value="1"/>
</dbReference>
<evidence type="ECO:0000256" key="8">
    <source>
        <dbReference type="SAM" id="Phobius"/>
    </source>
</evidence>
<name>A0A3G9JA06_9FIRM</name>
<dbReference type="GO" id="GO:0010181">
    <property type="term" value="F:FMN binding"/>
    <property type="evidence" value="ECO:0007669"/>
    <property type="project" value="InterPro"/>
</dbReference>
<dbReference type="AlphaFoldDB" id="A0A3G9JA06"/>
<evidence type="ECO:0000313" key="10">
    <source>
        <dbReference type="EMBL" id="BBH27406.1"/>
    </source>
</evidence>
<feature type="transmembrane region" description="Helical" evidence="8">
    <location>
        <begin position="178"/>
        <end position="195"/>
    </location>
</feature>
<comment type="subcellular location">
    <subcellularLocation>
        <location evidence="1">Cell membrane</location>
    </subcellularLocation>
</comment>
<feature type="transmembrane region" description="Helical" evidence="8">
    <location>
        <begin position="111"/>
        <end position="131"/>
    </location>
</feature>
<feature type="region of interest" description="Disordered" evidence="7">
    <location>
        <begin position="372"/>
        <end position="403"/>
    </location>
</feature>
<keyword evidence="2" id="KW-1003">Cell membrane</keyword>
<dbReference type="PROSITE" id="PS00198">
    <property type="entry name" value="4FE4S_FER_1"/>
    <property type="match status" value="1"/>
</dbReference>
<evidence type="ECO:0000259" key="9">
    <source>
        <dbReference type="PROSITE" id="PS51379"/>
    </source>
</evidence>
<evidence type="ECO:0000256" key="5">
    <source>
        <dbReference type="ARBA" id="ARBA00023014"/>
    </source>
</evidence>
<dbReference type="KEGG" id="ebm:SG0102_23400"/>
<dbReference type="InterPro" id="IPR017896">
    <property type="entry name" value="4Fe4S_Fe-S-bd"/>
</dbReference>
<evidence type="ECO:0000256" key="4">
    <source>
        <dbReference type="ARBA" id="ARBA00023004"/>
    </source>
</evidence>
<keyword evidence="8" id="KW-0812">Transmembrane</keyword>
<dbReference type="InterPro" id="IPR007329">
    <property type="entry name" value="FMN-bd"/>
</dbReference>
<dbReference type="Gene3D" id="3.90.1010.20">
    <property type="match status" value="2"/>
</dbReference>
<evidence type="ECO:0000313" key="11">
    <source>
        <dbReference type="Proteomes" id="UP000268059"/>
    </source>
</evidence>
<feature type="domain" description="4Fe-4S ferredoxin-type" evidence="9">
    <location>
        <begin position="221"/>
        <end position="250"/>
    </location>
</feature>
<dbReference type="GO" id="GO:0046872">
    <property type="term" value="F:metal ion binding"/>
    <property type="evidence" value="ECO:0007669"/>
    <property type="project" value="UniProtKB-KW"/>
</dbReference>
<dbReference type="PANTHER" id="PTHR30224:SF4">
    <property type="entry name" value="ELECTRON TRANSPORT PROTEIN YCCM-RELATED"/>
    <property type="match status" value="1"/>
</dbReference>
<evidence type="ECO:0000256" key="7">
    <source>
        <dbReference type="SAM" id="MobiDB-lite"/>
    </source>
</evidence>
<feature type="transmembrane region" description="Helical" evidence="8">
    <location>
        <begin position="70"/>
        <end position="90"/>
    </location>
</feature>